<dbReference type="GO" id="GO:0005634">
    <property type="term" value="C:nucleus"/>
    <property type="evidence" value="ECO:0007669"/>
    <property type="project" value="TreeGrafter"/>
</dbReference>
<dbReference type="OrthoDB" id="10047985at2759"/>
<dbReference type="GO" id="GO:0003677">
    <property type="term" value="F:DNA binding"/>
    <property type="evidence" value="ECO:0007669"/>
    <property type="project" value="TreeGrafter"/>
</dbReference>
<dbReference type="PANTHER" id="PTHR35155:SF1">
    <property type="entry name" value="SPERMATOGENESIS-ASSOCIATED PROTEIN 24"/>
    <property type="match status" value="1"/>
</dbReference>
<dbReference type="GO" id="GO:0005737">
    <property type="term" value="C:cytoplasm"/>
    <property type="evidence" value="ECO:0007669"/>
    <property type="project" value="TreeGrafter"/>
</dbReference>
<proteinExistence type="predicted"/>
<dbReference type="AlphaFoldDB" id="A0A2C9LK22"/>
<dbReference type="STRING" id="6526.A0A2C9LK22"/>
<reference evidence="3" key="1">
    <citation type="submission" date="2020-05" db="UniProtKB">
        <authorList>
            <consortium name="EnsemblMetazoa"/>
        </authorList>
    </citation>
    <scope>IDENTIFICATION</scope>
    <source>
        <strain evidence="3">BB02</strain>
    </source>
</reference>
<dbReference type="Proteomes" id="UP000076420">
    <property type="component" value="Unassembled WGS sequence"/>
</dbReference>
<evidence type="ECO:0000256" key="2">
    <source>
        <dbReference type="SAM" id="MobiDB-lite"/>
    </source>
</evidence>
<dbReference type="RefSeq" id="XP_013090235.2">
    <property type="nucleotide sequence ID" value="XM_013234781.2"/>
</dbReference>
<dbReference type="EnsemblMetazoa" id="BGLB031821-RA">
    <property type="protein sequence ID" value="BGLB031821-PA"/>
    <property type="gene ID" value="BGLB031821"/>
</dbReference>
<gene>
    <name evidence="3" type="primary">106074057</name>
</gene>
<evidence type="ECO:0000256" key="1">
    <source>
        <dbReference type="SAM" id="Coils"/>
    </source>
</evidence>
<dbReference type="KEGG" id="bgt:106074057"/>
<sequence length="267" mass="31169">MAAEVRNHSPTESQNESRSSLFSDPSLSPIQSISTDCGANNSSLPSYLIVKKQIEDVILTQRAAVDQLVKYNIEIENATRESLNTTIQSQEDKIKHLEKSIVEDYVLKVAYESLQKELKENYIHKDRYENVQKLLQTEQNKHGETQAKLQEVLEKFNGCLLDIEKLEFELAEKNMTFTQAYGKLEMELSEAQAKINNYEQLVQEMTTLCERQRTFIQQKENQCLELERKNSQTQLQFEKKIRDSEVEKQQDAYMNKIFNCVDRKRKT</sequence>
<dbReference type="VEuPathDB" id="VectorBase:BGLAX_040164"/>
<feature type="coiled-coil region" evidence="1">
    <location>
        <begin position="61"/>
        <end position="100"/>
    </location>
</feature>
<dbReference type="InterPro" id="IPR029176">
    <property type="entry name" value="SPATA24"/>
</dbReference>
<accession>A0A2C9LK22</accession>
<dbReference type="Pfam" id="PF15175">
    <property type="entry name" value="SPATA24"/>
    <property type="match status" value="1"/>
</dbReference>
<protein>
    <submittedName>
        <fullName evidence="3">Uncharacterized protein</fullName>
    </submittedName>
</protein>
<feature type="region of interest" description="Disordered" evidence="2">
    <location>
        <begin position="1"/>
        <end position="25"/>
    </location>
</feature>
<evidence type="ECO:0000313" key="3">
    <source>
        <dbReference type="EnsemblMetazoa" id="BGLB031821-PA"/>
    </source>
</evidence>
<dbReference type="VEuPathDB" id="VectorBase:BGLB031821"/>
<dbReference type="PANTHER" id="PTHR35155">
    <property type="entry name" value="SPERMATOGENESIS-ASSOCIATED PROTEIN 24"/>
    <property type="match status" value="1"/>
</dbReference>
<feature type="coiled-coil region" evidence="1">
    <location>
        <begin position="181"/>
        <end position="236"/>
    </location>
</feature>
<organism evidence="3 4">
    <name type="scientific">Biomphalaria glabrata</name>
    <name type="common">Bloodfluke planorb</name>
    <name type="synonym">Freshwater snail</name>
    <dbReference type="NCBI Taxonomy" id="6526"/>
    <lineage>
        <taxon>Eukaryota</taxon>
        <taxon>Metazoa</taxon>
        <taxon>Spiralia</taxon>
        <taxon>Lophotrochozoa</taxon>
        <taxon>Mollusca</taxon>
        <taxon>Gastropoda</taxon>
        <taxon>Heterobranchia</taxon>
        <taxon>Euthyneura</taxon>
        <taxon>Panpulmonata</taxon>
        <taxon>Hygrophila</taxon>
        <taxon>Lymnaeoidea</taxon>
        <taxon>Planorbidae</taxon>
        <taxon>Biomphalaria</taxon>
    </lineage>
</organism>
<keyword evidence="1" id="KW-0175">Coiled coil</keyword>
<evidence type="ECO:0000313" key="4">
    <source>
        <dbReference type="Proteomes" id="UP000076420"/>
    </source>
</evidence>
<name>A0A2C9LK22_BIOGL</name>